<dbReference type="SUPFAM" id="SSF53955">
    <property type="entry name" value="Lysozyme-like"/>
    <property type="match status" value="1"/>
</dbReference>
<sequence>MSKLGLRVAGGLLTLSAVGIGGIVAASGANAWDPAVWDKVAYCESTNRWDINTGNGYYGGLQFSHSTWAAFGGQTYAPEANGATKDQQIAIARRVLSVQGPGAWPACSVKAGLTKDNGGADRNALPSGTAAAPAPTTVTTKTATATPAPAASEVVSYKQLVTVNGVMGPLTIAEMQRWTGAKTDGIWGKQTSKSLQVKVGAKVTGVRDRQTTVKLQSLVGTKPDGIWGRQTTTGLQKFLNAR</sequence>
<feature type="domain" description="Resuscitation-promoting factor core lysozyme-like" evidence="4">
    <location>
        <begin position="35"/>
        <end position="107"/>
    </location>
</feature>
<comment type="caution">
    <text evidence="5">The sequence shown here is derived from an EMBL/GenBank/DDBJ whole genome shotgun (WGS) entry which is preliminary data.</text>
</comment>
<feature type="region of interest" description="Disordered" evidence="3">
    <location>
        <begin position="118"/>
        <end position="144"/>
    </location>
</feature>
<comment type="similarity">
    <text evidence="1">Belongs to the transglycosylase family. Rpf subfamily.</text>
</comment>
<dbReference type="GO" id="GO:0016787">
    <property type="term" value="F:hydrolase activity"/>
    <property type="evidence" value="ECO:0007669"/>
    <property type="project" value="UniProtKB-KW"/>
</dbReference>
<dbReference type="RefSeq" id="WP_131173101.1">
    <property type="nucleotide sequence ID" value="NZ_FXTL01000024.1"/>
</dbReference>
<dbReference type="Pfam" id="PF06737">
    <property type="entry name" value="Transglycosylas"/>
    <property type="match status" value="1"/>
</dbReference>
<evidence type="ECO:0000256" key="1">
    <source>
        <dbReference type="ARBA" id="ARBA00010830"/>
    </source>
</evidence>
<evidence type="ECO:0000259" key="4">
    <source>
        <dbReference type="Pfam" id="PF06737"/>
    </source>
</evidence>
<dbReference type="EMBL" id="SDMR01000023">
    <property type="protein sequence ID" value="TBT92144.1"/>
    <property type="molecule type" value="Genomic_DNA"/>
</dbReference>
<name>A0A4Q9KI03_PROTD</name>
<reference evidence="5 6" key="1">
    <citation type="submission" date="2019-01" db="EMBL/GenBank/DDBJ databases">
        <title>Lactibacter flavus gen. nov., sp. nov., a novel bacterium of the family Propionibacteriaceae isolated from raw milk and dairy products.</title>
        <authorList>
            <person name="Huptas C."/>
            <person name="Wenning M."/>
            <person name="Breitenwieser F."/>
            <person name="Doll E."/>
            <person name="Von Neubeck M."/>
            <person name="Busse H.-J."/>
            <person name="Scherer S."/>
        </authorList>
    </citation>
    <scope>NUCLEOTIDE SEQUENCE [LARGE SCALE GENOMIC DNA]</scope>
    <source>
        <strain evidence="5 6">DSM 22130</strain>
    </source>
</reference>
<organism evidence="5 6">
    <name type="scientific">Propioniciclava tarda</name>
    <dbReference type="NCBI Taxonomy" id="433330"/>
    <lineage>
        <taxon>Bacteria</taxon>
        <taxon>Bacillati</taxon>
        <taxon>Actinomycetota</taxon>
        <taxon>Actinomycetes</taxon>
        <taxon>Propionibacteriales</taxon>
        <taxon>Propionibacteriaceae</taxon>
        <taxon>Propioniciclava</taxon>
    </lineage>
</organism>
<dbReference type="Gene3D" id="1.10.530.10">
    <property type="match status" value="1"/>
</dbReference>
<evidence type="ECO:0000256" key="2">
    <source>
        <dbReference type="ARBA" id="ARBA00022801"/>
    </source>
</evidence>
<protein>
    <submittedName>
        <fullName evidence="5">Transglycosylase-like protein</fullName>
    </submittedName>
</protein>
<dbReference type="Proteomes" id="UP000291933">
    <property type="component" value="Unassembled WGS sequence"/>
</dbReference>
<dbReference type="OrthoDB" id="1404170at2"/>
<accession>A0A4Q9KI03</accession>
<dbReference type="InterPro" id="IPR023346">
    <property type="entry name" value="Lysozyme-like_dom_sf"/>
</dbReference>
<dbReference type="CDD" id="cd13925">
    <property type="entry name" value="RPF"/>
    <property type="match status" value="1"/>
</dbReference>
<proteinExistence type="inferred from homology"/>
<dbReference type="InterPro" id="IPR010618">
    <property type="entry name" value="RPF"/>
</dbReference>
<gene>
    <name evidence="5" type="ORF">ET996_13575</name>
</gene>
<evidence type="ECO:0000313" key="6">
    <source>
        <dbReference type="Proteomes" id="UP000291933"/>
    </source>
</evidence>
<evidence type="ECO:0000256" key="3">
    <source>
        <dbReference type="SAM" id="MobiDB-lite"/>
    </source>
</evidence>
<feature type="compositionally biased region" description="Low complexity" evidence="3">
    <location>
        <begin position="129"/>
        <end position="144"/>
    </location>
</feature>
<keyword evidence="6" id="KW-1185">Reference proteome</keyword>
<dbReference type="AlphaFoldDB" id="A0A4Q9KI03"/>
<evidence type="ECO:0000313" key="5">
    <source>
        <dbReference type="EMBL" id="TBT92144.1"/>
    </source>
</evidence>
<keyword evidence="2" id="KW-0378">Hydrolase</keyword>